<reference evidence="1 2" key="1">
    <citation type="journal article" date="2016" name="ISME J.">
        <title>Chasing the elusive Euryarchaeota class WSA2: genomes reveal a uniquely fastidious methyl-reducing methanogen.</title>
        <authorList>
            <person name="Nobu M.K."/>
            <person name="Narihiro T."/>
            <person name="Kuroda K."/>
            <person name="Mei R."/>
            <person name="Liu W.T."/>
        </authorList>
    </citation>
    <scope>NUCLEOTIDE SEQUENCE [LARGE SCALE GENOMIC DNA]</scope>
    <source>
        <strain evidence="1">U1lsi0528_Bin055</strain>
    </source>
</reference>
<protein>
    <recommendedName>
        <fullName evidence="3">DegT/DnrJ/EryC1/StrS aminotransferase family protein</fullName>
    </recommendedName>
</protein>
<proteinExistence type="predicted"/>
<evidence type="ECO:0000313" key="1">
    <source>
        <dbReference type="EMBL" id="KYC53015.1"/>
    </source>
</evidence>
<dbReference type="AlphaFoldDB" id="A0A150J7B8"/>
<comment type="caution">
    <text evidence="1">The sequence shown here is derived from an EMBL/GenBank/DDBJ whole genome shotgun (WGS) entry which is preliminary data.</text>
</comment>
<evidence type="ECO:0008006" key="3">
    <source>
        <dbReference type="Google" id="ProtNLM"/>
    </source>
</evidence>
<name>A0A150J7B8_9EURY</name>
<accession>A0A150J7B8</accession>
<dbReference type="Proteomes" id="UP000075398">
    <property type="component" value="Unassembled WGS sequence"/>
</dbReference>
<dbReference type="STRING" id="1705564.APG08_00074"/>
<evidence type="ECO:0000313" key="2">
    <source>
        <dbReference type="Proteomes" id="UP000075398"/>
    </source>
</evidence>
<dbReference type="EMBL" id="LNGC01000012">
    <property type="protein sequence ID" value="KYC53015.1"/>
    <property type="molecule type" value="Genomic_DNA"/>
</dbReference>
<organism evidence="1 2">
    <name type="scientific">Candidatus Methanofastidiosum methylothiophilum</name>
    <dbReference type="NCBI Taxonomy" id="1705564"/>
    <lineage>
        <taxon>Archaea</taxon>
        <taxon>Methanobacteriati</taxon>
        <taxon>Methanobacteriota</taxon>
        <taxon>Stenosarchaea group</taxon>
        <taxon>Candidatus Methanofastidiosia</taxon>
        <taxon>Candidatus Methanofastidiosales</taxon>
        <taxon>Candidatus Methanofastidiosaceae</taxon>
        <taxon>Candidatus Methanofastidiosum</taxon>
    </lineage>
</organism>
<sequence length="286" mass="32907">MEEIIQNLRKRILPFLNKDYKIYFVNSATFGLFSILFDSNINKIGIPDQGGFKGFIEIPRLLKKKYIEIPTDKGLVMPKFKKEYDVFLFTSLSGHIRSNPSREICKELMDKGIVSVEDISGVFPDKDFGWADVIYGSTGSPKILECGYGGFVGISSDINLEESEKILSFSKLPESYFLKLNNEIENAQEKLYYLRNMSQIFQKSSLDIPYKESKSISVFVRDENPTKSLEVLNKKITPKTGKSLFTKCPRYDRTKERGFVIETIKLYGMEMEEVKEISEKIEKLIL</sequence>
<gene>
    <name evidence="1" type="ORF">AMQ22_00493</name>
</gene>